<dbReference type="Proteomes" id="UP000007797">
    <property type="component" value="Unassembled WGS sequence"/>
</dbReference>
<keyword evidence="1" id="KW-0812">Transmembrane</keyword>
<organism evidence="2 3">
    <name type="scientific">Cavenderia fasciculata</name>
    <name type="common">Slime mold</name>
    <name type="synonym">Dictyostelium fasciculatum</name>
    <dbReference type="NCBI Taxonomy" id="261658"/>
    <lineage>
        <taxon>Eukaryota</taxon>
        <taxon>Amoebozoa</taxon>
        <taxon>Evosea</taxon>
        <taxon>Eumycetozoa</taxon>
        <taxon>Dictyostelia</taxon>
        <taxon>Acytosteliales</taxon>
        <taxon>Cavenderiaceae</taxon>
        <taxon>Cavenderia</taxon>
    </lineage>
</organism>
<protein>
    <submittedName>
        <fullName evidence="2">Uncharacterized protein</fullName>
    </submittedName>
</protein>
<keyword evidence="3" id="KW-1185">Reference proteome</keyword>
<name>F4PPL0_CACFS</name>
<gene>
    <name evidence="2" type="ORF">DFA_04441</name>
</gene>
<dbReference type="GeneID" id="14874270"/>
<keyword evidence="1" id="KW-1133">Transmembrane helix</keyword>
<evidence type="ECO:0000256" key="1">
    <source>
        <dbReference type="SAM" id="Phobius"/>
    </source>
</evidence>
<evidence type="ECO:0000313" key="2">
    <source>
        <dbReference type="EMBL" id="EGG22323.1"/>
    </source>
</evidence>
<dbReference type="EMBL" id="GL883009">
    <property type="protein sequence ID" value="EGG22323.1"/>
    <property type="molecule type" value="Genomic_DNA"/>
</dbReference>
<dbReference type="KEGG" id="dfa:DFA_04441"/>
<dbReference type="RefSeq" id="XP_004360174.1">
    <property type="nucleotide sequence ID" value="XM_004360117.1"/>
</dbReference>
<sequence length="93" mass="10738">MTVTVTRPTAEISYDDGVTRCTTGTSTYRHKCTIIGKICSDYVVDTIVLSKDFNTATMNTSSLEWMKNDQYCFYYCLYFFFLVFSLIDQSTQQ</sequence>
<reference evidence="3" key="1">
    <citation type="journal article" date="2011" name="Genome Res.">
        <title>Phylogeny-wide analysis of social amoeba genomes highlights ancient origins for complex intercellular communication.</title>
        <authorList>
            <person name="Heidel A.J."/>
            <person name="Lawal H.M."/>
            <person name="Felder M."/>
            <person name="Schilde C."/>
            <person name="Helps N.R."/>
            <person name="Tunggal B."/>
            <person name="Rivero F."/>
            <person name="John U."/>
            <person name="Schleicher M."/>
            <person name="Eichinger L."/>
            <person name="Platzer M."/>
            <person name="Noegel A.A."/>
            <person name="Schaap P."/>
            <person name="Gloeckner G."/>
        </authorList>
    </citation>
    <scope>NUCLEOTIDE SEQUENCE [LARGE SCALE GENOMIC DNA]</scope>
    <source>
        <strain evidence="3">SH3</strain>
    </source>
</reference>
<keyword evidence="1" id="KW-0472">Membrane</keyword>
<dbReference type="AlphaFoldDB" id="F4PPL0"/>
<accession>F4PPL0</accession>
<feature type="transmembrane region" description="Helical" evidence="1">
    <location>
        <begin position="71"/>
        <end position="87"/>
    </location>
</feature>
<evidence type="ECO:0000313" key="3">
    <source>
        <dbReference type="Proteomes" id="UP000007797"/>
    </source>
</evidence>
<proteinExistence type="predicted"/>